<dbReference type="PANTHER" id="PTHR31872:SF4">
    <property type="entry name" value="TRANSMEMBRANE PROTEIN 179"/>
    <property type="match status" value="1"/>
</dbReference>
<keyword evidence="3 6" id="KW-1133">Transmembrane helix</keyword>
<dbReference type="InterPro" id="IPR029673">
    <property type="entry name" value="TMEM179"/>
</dbReference>
<evidence type="ECO:0000313" key="8">
    <source>
        <dbReference type="EnsemblMetazoa" id="KAF7487832.1"/>
    </source>
</evidence>
<dbReference type="OMA" id="DEFRGHC"/>
<feature type="transmembrane region" description="Helical" evidence="6">
    <location>
        <begin position="159"/>
        <end position="183"/>
    </location>
</feature>
<evidence type="ECO:0000256" key="4">
    <source>
        <dbReference type="ARBA" id="ARBA00023136"/>
    </source>
</evidence>
<feature type="transmembrane region" description="Helical" evidence="6">
    <location>
        <begin position="96"/>
        <end position="116"/>
    </location>
</feature>
<accession>A0A834R081</accession>
<keyword evidence="9" id="KW-1185">Reference proteome</keyword>
<proteinExistence type="inferred from homology"/>
<dbReference type="InterPro" id="IPR059010">
    <property type="entry name" value="TMEM179-179B"/>
</dbReference>
<evidence type="ECO:0000256" key="3">
    <source>
        <dbReference type="ARBA" id="ARBA00022989"/>
    </source>
</evidence>
<gene>
    <name evidence="7" type="ORF">SSS_5797</name>
</gene>
<comment type="similarity">
    <text evidence="5">Belongs to the TMEM179 family.</text>
</comment>
<comment type="subcellular location">
    <subcellularLocation>
        <location evidence="1">Membrane</location>
        <topology evidence="1">Multi-pass membrane protein</topology>
    </subcellularLocation>
</comment>
<organism evidence="7">
    <name type="scientific">Sarcoptes scabiei</name>
    <name type="common">Itch mite</name>
    <name type="synonym">Acarus scabiei</name>
    <dbReference type="NCBI Taxonomy" id="52283"/>
    <lineage>
        <taxon>Eukaryota</taxon>
        <taxon>Metazoa</taxon>
        <taxon>Ecdysozoa</taxon>
        <taxon>Arthropoda</taxon>
        <taxon>Chelicerata</taxon>
        <taxon>Arachnida</taxon>
        <taxon>Acari</taxon>
        <taxon>Acariformes</taxon>
        <taxon>Sarcoptiformes</taxon>
        <taxon>Astigmata</taxon>
        <taxon>Psoroptidia</taxon>
        <taxon>Sarcoptoidea</taxon>
        <taxon>Sarcoptidae</taxon>
        <taxon>Sarcoptinae</taxon>
        <taxon>Sarcoptes</taxon>
    </lineage>
</organism>
<evidence type="ECO:0000313" key="7">
    <source>
        <dbReference type="EMBL" id="KAF7487832.1"/>
    </source>
</evidence>
<dbReference type="OrthoDB" id="6423876at2759"/>
<name>A0A834R081_SARSC</name>
<dbReference type="Pfam" id="PF26158">
    <property type="entry name" value="Claudin_TMEM179-179B"/>
    <property type="match status" value="1"/>
</dbReference>
<evidence type="ECO:0000256" key="1">
    <source>
        <dbReference type="ARBA" id="ARBA00004141"/>
    </source>
</evidence>
<dbReference type="EMBL" id="WVUK01000066">
    <property type="protein sequence ID" value="KAF7487832.1"/>
    <property type="molecule type" value="Genomic_DNA"/>
</dbReference>
<evidence type="ECO:0000256" key="2">
    <source>
        <dbReference type="ARBA" id="ARBA00022692"/>
    </source>
</evidence>
<dbReference type="EnsemblMetazoa" id="SSS_5797s_mrna">
    <property type="protein sequence ID" value="KAF7487832.1"/>
    <property type="gene ID" value="SSS_5797"/>
</dbReference>
<protein>
    <submittedName>
        <fullName evidence="7">Putative transmembrane protein</fullName>
    </submittedName>
</protein>
<reference evidence="9" key="1">
    <citation type="journal article" date="2020" name="PLoS Negl. Trop. Dis.">
        <title>High-quality nuclear genome for Sarcoptes scabiei-A critical resource for a neglected parasite.</title>
        <authorList>
            <person name="Korhonen P.K."/>
            <person name="Gasser R.B."/>
            <person name="Ma G."/>
            <person name="Wang T."/>
            <person name="Stroehlein A.J."/>
            <person name="Young N.D."/>
            <person name="Ang C.S."/>
            <person name="Fernando D.D."/>
            <person name="Lu H.C."/>
            <person name="Taylor S."/>
            <person name="Reynolds S.L."/>
            <person name="Mofiz E."/>
            <person name="Najaraj S.H."/>
            <person name="Gowda H."/>
            <person name="Madugundu A."/>
            <person name="Renuse S."/>
            <person name="Holt D."/>
            <person name="Pandey A."/>
            <person name="Papenfuss A.T."/>
            <person name="Fischer K."/>
        </authorList>
    </citation>
    <scope>NUCLEOTIDE SEQUENCE [LARGE SCALE GENOMIC DNA]</scope>
</reference>
<evidence type="ECO:0000256" key="5">
    <source>
        <dbReference type="ARBA" id="ARBA00093776"/>
    </source>
</evidence>
<keyword evidence="2 6" id="KW-0812">Transmembrane</keyword>
<feature type="transmembrane region" description="Helical" evidence="6">
    <location>
        <begin position="7"/>
        <end position="26"/>
    </location>
</feature>
<reference evidence="8" key="3">
    <citation type="submission" date="2022-06" db="UniProtKB">
        <authorList>
            <consortium name="EnsemblMetazoa"/>
        </authorList>
    </citation>
    <scope>IDENTIFICATION</scope>
</reference>
<feature type="transmembrane region" description="Helical" evidence="6">
    <location>
        <begin position="65"/>
        <end position="84"/>
    </location>
</feature>
<evidence type="ECO:0000256" key="6">
    <source>
        <dbReference type="SAM" id="Phobius"/>
    </source>
</evidence>
<keyword evidence="4 6" id="KW-0472">Membrane</keyword>
<evidence type="ECO:0000313" key="9">
    <source>
        <dbReference type="Proteomes" id="UP000070412"/>
    </source>
</evidence>
<reference evidence="7" key="2">
    <citation type="submission" date="2020-01" db="EMBL/GenBank/DDBJ databases">
        <authorList>
            <person name="Korhonen P.K.K."/>
            <person name="Guangxu M.G."/>
            <person name="Wang T.W."/>
            <person name="Stroehlein A.J.S."/>
            <person name="Young N.D."/>
            <person name="Ang C.-S.A."/>
            <person name="Fernando D.W.F."/>
            <person name="Lu H.L."/>
            <person name="Taylor S.T."/>
            <person name="Ehtesham M.E.M."/>
            <person name="Najaraj S.H.N."/>
            <person name="Harsha G.H.G."/>
            <person name="Madugundu A.M."/>
            <person name="Renuse S.R."/>
            <person name="Holt D.H."/>
            <person name="Pandey A.P."/>
            <person name="Papenfuss A.P."/>
            <person name="Gasser R.B.G."/>
            <person name="Fischer K.F."/>
        </authorList>
    </citation>
    <scope>NUCLEOTIDE SEQUENCE</scope>
    <source>
        <strain evidence="7">SSS_KF_BRIS2020</strain>
    </source>
</reference>
<dbReference type="Proteomes" id="UP000070412">
    <property type="component" value="Unassembled WGS sequence"/>
</dbReference>
<dbReference type="AlphaFoldDB" id="A0A834R081"/>
<sequence length="213" mass="24546">MNDKIFSLIHIAAHFVCILVSLYIIVPVSTHLSDFRGHCALFSCGQFIEDDGHFEPKWSTPFSCFYSIIIGGFTLLCSLAQLLLKLRLLYQNKECTFFQAFVDFFLDCLIVLFVLLDGFIATLGFYKWCQCVTQRFSSCDIAASVMEIGVNSTIIAKNFSYHLGIFQFGVWSLLVCVVFQLILSTRKIFLHHERQNLIAGMSNERRRYREFQN</sequence>
<dbReference type="PANTHER" id="PTHR31872">
    <property type="entry name" value="TRANSMEMBRANE PROTEIN 179"/>
    <property type="match status" value="1"/>
</dbReference>